<evidence type="ECO:0000256" key="2">
    <source>
        <dbReference type="ARBA" id="ARBA00022448"/>
    </source>
</evidence>
<dbReference type="PROSITE" id="PS50928">
    <property type="entry name" value="ABC_TM1"/>
    <property type="match status" value="1"/>
</dbReference>
<feature type="domain" description="ABC transmembrane type-1" evidence="9">
    <location>
        <begin position="95"/>
        <end position="287"/>
    </location>
</feature>
<evidence type="ECO:0000256" key="7">
    <source>
        <dbReference type="RuleBase" id="RU363032"/>
    </source>
</evidence>
<evidence type="ECO:0000256" key="4">
    <source>
        <dbReference type="ARBA" id="ARBA00022692"/>
    </source>
</evidence>
<evidence type="ECO:0000259" key="9">
    <source>
        <dbReference type="PROSITE" id="PS50928"/>
    </source>
</evidence>
<evidence type="ECO:0000313" key="10">
    <source>
        <dbReference type="EMBL" id="MFC7329472.1"/>
    </source>
</evidence>
<evidence type="ECO:0000256" key="1">
    <source>
        <dbReference type="ARBA" id="ARBA00004651"/>
    </source>
</evidence>
<feature type="transmembrane region" description="Helical" evidence="7">
    <location>
        <begin position="265"/>
        <end position="286"/>
    </location>
</feature>
<dbReference type="EMBL" id="JBHTBH010000008">
    <property type="protein sequence ID" value="MFC7329472.1"/>
    <property type="molecule type" value="Genomic_DNA"/>
</dbReference>
<keyword evidence="11" id="KW-1185">Reference proteome</keyword>
<organism evidence="10 11">
    <name type="scientific">Marinactinospora rubrisoli</name>
    <dbReference type="NCBI Taxonomy" id="2715399"/>
    <lineage>
        <taxon>Bacteria</taxon>
        <taxon>Bacillati</taxon>
        <taxon>Actinomycetota</taxon>
        <taxon>Actinomycetes</taxon>
        <taxon>Streptosporangiales</taxon>
        <taxon>Nocardiopsidaceae</taxon>
        <taxon>Marinactinospora</taxon>
    </lineage>
</organism>
<feature type="region of interest" description="Disordered" evidence="8">
    <location>
        <begin position="1"/>
        <end position="40"/>
    </location>
</feature>
<accession>A0ABW2KHQ5</accession>
<feature type="transmembrane region" description="Helical" evidence="7">
    <location>
        <begin position="233"/>
        <end position="253"/>
    </location>
</feature>
<name>A0ABW2KHQ5_9ACTN</name>
<feature type="transmembrane region" description="Helical" evidence="7">
    <location>
        <begin position="105"/>
        <end position="126"/>
    </location>
</feature>
<dbReference type="Gene3D" id="1.10.3720.10">
    <property type="entry name" value="MetI-like"/>
    <property type="match status" value="1"/>
</dbReference>
<dbReference type="Proteomes" id="UP001596540">
    <property type="component" value="Unassembled WGS sequence"/>
</dbReference>
<keyword evidence="2 7" id="KW-0813">Transport</keyword>
<feature type="transmembrane region" description="Helical" evidence="7">
    <location>
        <begin position="163"/>
        <end position="184"/>
    </location>
</feature>
<dbReference type="InterPro" id="IPR000515">
    <property type="entry name" value="MetI-like"/>
</dbReference>
<dbReference type="Pfam" id="PF00528">
    <property type="entry name" value="BPD_transp_1"/>
    <property type="match status" value="1"/>
</dbReference>
<keyword evidence="6 7" id="KW-0472">Membrane</keyword>
<proteinExistence type="inferred from homology"/>
<sequence>MASSTSPPRAGRERPRNRGSGKAPRAGGGAARPPRRAGAGPWSRLPAVLRRTLLFAALVGLWQLYVAVADVSPLVFSSPWDVAVALVEGWGSGALVGPTLTTLRILGFGMVIGMALALALTALAVATRVGEDVLSLLTAMINPLPSVAVLPLAMLWFGLNETALVFVVANAVLWPMAVNLGTGFRTVPQTTLMVGRSLGLRGWRLIRDVHLPSALPHTVAGVKTGWAFGWRTIIAAELVFGVAGAQGGLGFFINNARFYLDIPDVFAGLVTIAVIGIALDLVFSVLERQTVVRWGMKQGAVT</sequence>
<comment type="similarity">
    <text evidence="7">Belongs to the binding-protein-dependent transport system permease family.</text>
</comment>
<evidence type="ECO:0000256" key="6">
    <source>
        <dbReference type="ARBA" id="ARBA00023136"/>
    </source>
</evidence>
<evidence type="ECO:0000256" key="5">
    <source>
        <dbReference type="ARBA" id="ARBA00022989"/>
    </source>
</evidence>
<comment type="subcellular location">
    <subcellularLocation>
        <location evidence="1 7">Cell membrane</location>
        <topology evidence="1 7">Multi-pass membrane protein</topology>
    </subcellularLocation>
</comment>
<keyword evidence="3" id="KW-1003">Cell membrane</keyword>
<evidence type="ECO:0000256" key="8">
    <source>
        <dbReference type="SAM" id="MobiDB-lite"/>
    </source>
</evidence>
<evidence type="ECO:0000313" key="11">
    <source>
        <dbReference type="Proteomes" id="UP001596540"/>
    </source>
</evidence>
<dbReference type="CDD" id="cd06261">
    <property type="entry name" value="TM_PBP2"/>
    <property type="match status" value="1"/>
</dbReference>
<feature type="transmembrane region" description="Helical" evidence="7">
    <location>
        <begin position="53"/>
        <end position="76"/>
    </location>
</feature>
<dbReference type="PANTHER" id="PTHR30151:SF16">
    <property type="entry name" value="ABC TRANSPORTER PERMEASE PROTEIN"/>
    <property type="match status" value="1"/>
</dbReference>
<dbReference type="InterPro" id="IPR035906">
    <property type="entry name" value="MetI-like_sf"/>
</dbReference>
<dbReference type="SUPFAM" id="SSF161098">
    <property type="entry name" value="MetI-like"/>
    <property type="match status" value="1"/>
</dbReference>
<dbReference type="PANTHER" id="PTHR30151">
    <property type="entry name" value="ALKANE SULFONATE ABC TRANSPORTER-RELATED, MEMBRANE SUBUNIT"/>
    <property type="match status" value="1"/>
</dbReference>
<keyword evidence="4 7" id="KW-0812">Transmembrane</keyword>
<evidence type="ECO:0000256" key="3">
    <source>
        <dbReference type="ARBA" id="ARBA00022475"/>
    </source>
</evidence>
<reference evidence="11" key="1">
    <citation type="journal article" date="2019" name="Int. J. Syst. Evol. Microbiol.">
        <title>The Global Catalogue of Microorganisms (GCM) 10K type strain sequencing project: providing services to taxonomists for standard genome sequencing and annotation.</title>
        <authorList>
            <consortium name="The Broad Institute Genomics Platform"/>
            <consortium name="The Broad Institute Genome Sequencing Center for Infectious Disease"/>
            <person name="Wu L."/>
            <person name="Ma J."/>
        </authorList>
    </citation>
    <scope>NUCLEOTIDE SEQUENCE [LARGE SCALE GENOMIC DNA]</scope>
    <source>
        <strain evidence="11">CGMCC 4.7382</strain>
    </source>
</reference>
<keyword evidence="5 7" id="KW-1133">Transmembrane helix</keyword>
<comment type="caution">
    <text evidence="10">The sequence shown here is derived from an EMBL/GenBank/DDBJ whole genome shotgun (WGS) entry which is preliminary data.</text>
</comment>
<feature type="transmembrane region" description="Helical" evidence="7">
    <location>
        <begin position="133"/>
        <end position="157"/>
    </location>
</feature>
<protein>
    <submittedName>
        <fullName evidence="10">ABC transporter permease</fullName>
    </submittedName>
</protein>
<gene>
    <name evidence="10" type="ORF">ACFQRF_17200</name>
</gene>